<evidence type="ECO:0000256" key="1">
    <source>
        <dbReference type="SAM" id="MobiDB-lite"/>
    </source>
</evidence>
<feature type="compositionally biased region" description="Basic and acidic residues" evidence="1">
    <location>
        <begin position="650"/>
        <end position="661"/>
    </location>
</feature>
<evidence type="ECO:0000313" key="3">
    <source>
        <dbReference type="Proteomes" id="UP000298390"/>
    </source>
</evidence>
<feature type="compositionally biased region" description="Low complexity" evidence="1">
    <location>
        <begin position="390"/>
        <end position="414"/>
    </location>
</feature>
<dbReference type="EMBL" id="SEKV01000234">
    <property type="protein sequence ID" value="TFY60866.1"/>
    <property type="molecule type" value="Genomic_DNA"/>
</dbReference>
<feature type="compositionally biased region" description="Polar residues" evidence="1">
    <location>
        <begin position="301"/>
        <end position="314"/>
    </location>
</feature>
<feature type="compositionally biased region" description="Basic and acidic residues" evidence="1">
    <location>
        <begin position="337"/>
        <end position="351"/>
    </location>
</feature>
<organism evidence="2 3">
    <name type="scientific">Rhodofomes roseus</name>
    <dbReference type="NCBI Taxonomy" id="34475"/>
    <lineage>
        <taxon>Eukaryota</taxon>
        <taxon>Fungi</taxon>
        <taxon>Dikarya</taxon>
        <taxon>Basidiomycota</taxon>
        <taxon>Agaricomycotina</taxon>
        <taxon>Agaricomycetes</taxon>
        <taxon>Polyporales</taxon>
        <taxon>Rhodofomes</taxon>
    </lineage>
</organism>
<feature type="compositionally biased region" description="Low complexity" evidence="1">
    <location>
        <begin position="492"/>
        <end position="506"/>
    </location>
</feature>
<comment type="caution">
    <text evidence="2">The sequence shown here is derived from an EMBL/GenBank/DDBJ whole genome shotgun (WGS) entry which is preliminary data.</text>
</comment>
<feature type="region of interest" description="Disordered" evidence="1">
    <location>
        <begin position="250"/>
        <end position="356"/>
    </location>
</feature>
<proteinExistence type="predicted"/>
<feature type="compositionally biased region" description="Low complexity" evidence="1">
    <location>
        <begin position="522"/>
        <end position="535"/>
    </location>
</feature>
<feature type="region of interest" description="Disordered" evidence="1">
    <location>
        <begin position="650"/>
        <end position="669"/>
    </location>
</feature>
<feature type="region of interest" description="Disordered" evidence="1">
    <location>
        <begin position="377"/>
        <end position="414"/>
    </location>
</feature>
<protein>
    <submittedName>
        <fullName evidence="2">Uncharacterized protein</fullName>
    </submittedName>
</protein>
<reference evidence="2 3" key="1">
    <citation type="submission" date="2019-01" db="EMBL/GenBank/DDBJ databases">
        <title>Genome sequencing of the rare red list fungi Fomitopsis rosea.</title>
        <authorList>
            <person name="Buettner E."/>
            <person name="Kellner H."/>
        </authorList>
    </citation>
    <scope>NUCLEOTIDE SEQUENCE [LARGE SCALE GENOMIC DNA]</scope>
    <source>
        <strain evidence="2 3">DSM 105464</strain>
    </source>
</reference>
<feature type="compositionally biased region" description="Polar residues" evidence="1">
    <location>
        <begin position="541"/>
        <end position="561"/>
    </location>
</feature>
<accession>A0A4Y9YE85</accession>
<feature type="region of interest" description="Disordered" evidence="1">
    <location>
        <begin position="200"/>
        <end position="230"/>
    </location>
</feature>
<dbReference type="AlphaFoldDB" id="A0A4Y9YE85"/>
<feature type="region of interest" description="Disordered" evidence="1">
    <location>
        <begin position="482"/>
        <end position="600"/>
    </location>
</feature>
<name>A0A4Y9YE85_9APHY</name>
<dbReference type="Proteomes" id="UP000298390">
    <property type="component" value="Unassembled WGS sequence"/>
</dbReference>
<sequence>MTSFPLSSAYGFQPEYPGAASPASPISSPMSASAMDNSFPDSTYLQATQHSNSLFAHGSSNSRTYARMNSYDSHPSNRHDHQVYTSISQADHDTLVRTRNNAYLVRLRRIEQLDQEKRDLLLYRTLYEDLTARIPQLLGMAQEAAANPGANTQTTVVPGVAPWSGSRVTLGLGQSLPDVPPLPPGIVYRTRDDWNRALKPKAARQGPQPEGKNVAQRFIEDENGEPIPGAISRLRKKTYIDPNSLSRRAIRAKPECSEDKVEFDDDDEDASNHTGIPAKRSAGTSHEDVPQAKRSRKAASNAPSKAVSTAQPPAQRTPACVPGDSTHDTNTSTTSHSTEHHANRTIERDRPTGTMDCLSVPAAANPRAASHHLATLADDTGCPSLPSEQEATTSSTPGTTATAPSPVPTEAAASAVANAGTSIGPAVDGARLLQVPGEPATNSHTVTDVVPSISSDSSHTTFVSVRPVQVVYPAAMPQMLRPSREPVAPGSLATSPATSPAALTTEAEARSQHASMPPTLTAAADSGANEAAAVADRTRNDQSQLGPQAGSSPGQDNNQPSMRPESCVPVRNSDVACDVSSSEPPLRAGPGSTEVMAPRSGPDRFSLPLIQIHLRRYLDVHGEDVLLSDWDKAYKADHKDLVKLAALKADVEEAKKRDTNGKGKARAKK</sequence>
<evidence type="ECO:0000313" key="2">
    <source>
        <dbReference type="EMBL" id="TFY60866.1"/>
    </source>
</evidence>
<dbReference type="STRING" id="34475.A0A4Y9YE85"/>
<feature type="compositionally biased region" description="Low complexity" evidence="1">
    <location>
        <begin position="19"/>
        <end position="33"/>
    </location>
</feature>
<feature type="region of interest" description="Disordered" evidence="1">
    <location>
        <begin position="1"/>
        <end position="33"/>
    </location>
</feature>
<gene>
    <name evidence="2" type="ORF">EVJ58_g4882</name>
</gene>